<reference evidence="3" key="1">
    <citation type="submission" date="2016-10" db="EMBL/GenBank/DDBJ databases">
        <authorList>
            <person name="Varghese N."/>
            <person name="Submissions S."/>
        </authorList>
    </citation>
    <scope>NUCLEOTIDE SEQUENCE [LARGE SCALE GENOMIC DNA]</scope>
    <source>
        <strain evidence="3">CGMCC 1.10119</strain>
    </source>
</reference>
<dbReference type="GO" id="GO:0006633">
    <property type="term" value="P:fatty acid biosynthetic process"/>
    <property type="evidence" value="ECO:0007669"/>
    <property type="project" value="TreeGrafter"/>
</dbReference>
<feature type="domain" description="MaoC-like" evidence="1">
    <location>
        <begin position="58"/>
        <end position="148"/>
    </location>
</feature>
<protein>
    <submittedName>
        <fullName evidence="2">Acyl dehydratase</fullName>
    </submittedName>
</protein>
<dbReference type="Pfam" id="PF01575">
    <property type="entry name" value="MaoC_dehydratas"/>
    <property type="match status" value="1"/>
</dbReference>
<dbReference type="Proteomes" id="UP000199451">
    <property type="component" value="Unassembled WGS sequence"/>
</dbReference>
<dbReference type="OrthoDB" id="51509at2157"/>
<gene>
    <name evidence="2" type="ORF">SAMN04487949_2307</name>
</gene>
<dbReference type="STRING" id="660521.SAMN04487949_2307"/>
<dbReference type="GO" id="GO:0019171">
    <property type="term" value="F:(3R)-hydroxyacyl-[acyl-carrier-protein] dehydratase activity"/>
    <property type="evidence" value="ECO:0007669"/>
    <property type="project" value="TreeGrafter"/>
</dbReference>
<dbReference type="PANTHER" id="PTHR43437:SF3">
    <property type="entry name" value="HYDROXYACYL-THIOESTER DEHYDRATASE TYPE 2, MITOCHONDRIAL"/>
    <property type="match status" value="1"/>
</dbReference>
<dbReference type="SUPFAM" id="SSF54637">
    <property type="entry name" value="Thioesterase/thiol ester dehydrase-isomerase"/>
    <property type="match status" value="1"/>
</dbReference>
<dbReference type="InterPro" id="IPR050965">
    <property type="entry name" value="UPF0336/Enoyl-CoA_hydratase"/>
</dbReference>
<proteinExistence type="predicted"/>
<organism evidence="2 3">
    <name type="scientific">Halogranum gelatinilyticum</name>
    <dbReference type="NCBI Taxonomy" id="660521"/>
    <lineage>
        <taxon>Archaea</taxon>
        <taxon>Methanobacteriati</taxon>
        <taxon>Methanobacteriota</taxon>
        <taxon>Stenosarchaea group</taxon>
        <taxon>Halobacteria</taxon>
        <taxon>Halobacteriales</taxon>
        <taxon>Haloferacaceae</taxon>
    </lineage>
</organism>
<dbReference type="Gene3D" id="3.10.129.10">
    <property type="entry name" value="Hotdog Thioesterase"/>
    <property type="match status" value="1"/>
</dbReference>
<sequence length="183" mass="19863">MNSAVEANRATLAAFGLVDRDGEEDTRADAGTPSVAYNREDWVTERTVDRPEHITVGDHVAFTKTISQDDVAVFAEASGDTNRLHLDPEFAEDTRFGRNIAHGTLVSGLISAALARLPGLTIYLSQDVEFTGPVDIGDRLTATVEIVEDLGNNRYLLSTDVHKEDGKQIIEGEAVVLIDDVPE</sequence>
<dbReference type="PANTHER" id="PTHR43437">
    <property type="entry name" value="HYDROXYACYL-THIOESTER DEHYDRATASE TYPE 2, MITOCHONDRIAL-RELATED"/>
    <property type="match status" value="1"/>
</dbReference>
<dbReference type="InterPro" id="IPR002539">
    <property type="entry name" value="MaoC-like_dom"/>
</dbReference>
<dbReference type="CDD" id="cd03449">
    <property type="entry name" value="R_hydratase"/>
    <property type="match status" value="1"/>
</dbReference>
<evidence type="ECO:0000313" key="2">
    <source>
        <dbReference type="EMBL" id="SDM62575.1"/>
    </source>
</evidence>
<keyword evidence="3" id="KW-1185">Reference proteome</keyword>
<evidence type="ECO:0000259" key="1">
    <source>
        <dbReference type="Pfam" id="PF01575"/>
    </source>
</evidence>
<dbReference type="AlphaFoldDB" id="A0A1G9USN7"/>
<dbReference type="InterPro" id="IPR029069">
    <property type="entry name" value="HotDog_dom_sf"/>
</dbReference>
<name>A0A1G9USN7_9EURY</name>
<dbReference type="EMBL" id="FNHL01000002">
    <property type="protein sequence ID" value="SDM62575.1"/>
    <property type="molecule type" value="Genomic_DNA"/>
</dbReference>
<evidence type="ECO:0000313" key="3">
    <source>
        <dbReference type="Proteomes" id="UP000199451"/>
    </source>
</evidence>
<accession>A0A1G9USN7</accession>